<comment type="caution">
    <text evidence="1">The sequence shown here is derived from an EMBL/GenBank/DDBJ whole genome shotgun (WGS) entry which is preliminary data.</text>
</comment>
<gene>
    <name evidence="1" type="ORF">SNAT2548_LOCUS26921</name>
</gene>
<accession>A0A812SL98</accession>
<proteinExistence type="predicted"/>
<reference evidence="1" key="1">
    <citation type="submission" date="2021-02" db="EMBL/GenBank/DDBJ databases">
        <authorList>
            <person name="Dougan E. K."/>
            <person name="Rhodes N."/>
            <person name="Thang M."/>
            <person name="Chan C."/>
        </authorList>
    </citation>
    <scope>NUCLEOTIDE SEQUENCE</scope>
</reference>
<dbReference type="EMBL" id="CAJNDS010002447">
    <property type="protein sequence ID" value="CAE7479408.1"/>
    <property type="molecule type" value="Genomic_DNA"/>
</dbReference>
<sequence length="95" mass="10099">MGKQAKGVDLSRLQYKCGKSCSKKSDSSTLDTLQGAPDMVGIESCCGPHPRLQESPSACWLGSGSAAPQPAAQPAWKLLKISGSRVELLKAQKRR</sequence>
<dbReference type="Proteomes" id="UP000604046">
    <property type="component" value="Unassembled WGS sequence"/>
</dbReference>
<protein>
    <submittedName>
        <fullName evidence="1">Uncharacterized protein</fullName>
    </submittedName>
</protein>
<organism evidence="1 2">
    <name type="scientific">Symbiodinium natans</name>
    <dbReference type="NCBI Taxonomy" id="878477"/>
    <lineage>
        <taxon>Eukaryota</taxon>
        <taxon>Sar</taxon>
        <taxon>Alveolata</taxon>
        <taxon>Dinophyceae</taxon>
        <taxon>Suessiales</taxon>
        <taxon>Symbiodiniaceae</taxon>
        <taxon>Symbiodinium</taxon>
    </lineage>
</organism>
<dbReference type="AlphaFoldDB" id="A0A812SL98"/>
<keyword evidence="2" id="KW-1185">Reference proteome</keyword>
<name>A0A812SL98_9DINO</name>
<evidence type="ECO:0000313" key="2">
    <source>
        <dbReference type="Proteomes" id="UP000604046"/>
    </source>
</evidence>
<evidence type="ECO:0000313" key="1">
    <source>
        <dbReference type="EMBL" id="CAE7479408.1"/>
    </source>
</evidence>